<dbReference type="EMBL" id="GU071105">
    <property type="protein sequence ID" value="ADO99180.1"/>
    <property type="molecule type" value="Genomic_DNA"/>
</dbReference>
<dbReference type="Proteomes" id="UP000006534">
    <property type="component" value="Segment"/>
</dbReference>
<sequence>MTLGKLPHKIGTALKTLYCRLMNKTLDDLTPSIRSFCLVNPEADFEMIMDFVDSQIAPFEADDELCDLVMEIMLECDESNQST</sequence>
<evidence type="ECO:0000313" key="1">
    <source>
        <dbReference type="EMBL" id="ADO99180.1"/>
    </source>
</evidence>
<protein>
    <submittedName>
        <fullName evidence="1">Uncharacterized protein</fullName>
    </submittedName>
</protein>
<dbReference type="KEGG" id="vg:10328971"/>
<reference evidence="1 2" key="1">
    <citation type="journal article" date="2010" name="Environ. Microbiol.">
        <title>Genomic analysis of oceanic cyanobacterial myoviruses compared with T4-like myoviruses from diverse hosts and environments.</title>
        <authorList>
            <person name="Sullivan M.B."/>
            <person name="Huang K.H."/>
            <person name="Ignacio-Espinoza J.C."/>
            <person name="Berlin A.M."/>
            <person name="Kelly L."/>
            <person name="Weigele P.R."/>
            <person name="DeFrancesco A.S."/>
            <person name="Kern S.E."/>
            <person name="Thompson L.R."/>
            <person name="Young S."/>
            <person name="Yandava C."/>
            <person name="Fu R."/>
            <person name="Krastins B."/>
            <person name="Chase M."/>
            <person name="Sarracino D."/>
            <person name="Osburne M.S."/>
            <person name="Henn M.R."/>
            <person name="Chisholm S.W."/>
        </authorList>
    </citation>
    <scope>NUCLEOTIDE SEQUENCE [LARGE SCALE GENOMIC DNA]</scope>
    <source>
        <strain evidence="1">Syn1</strain>
    </source>
</reference>
<dbReference type="RefSeq" id="YP_004324450.1">
    <property type="nucleotide sequence ID" value="NC_015288.1"/>
</dbReference>
<organism evidence="1 2">
    <name type="scientific">Prochlorococcus phage Syn1</name>
    <dbReference type="NCBI Taxonomy" id="444861"/>
    <lineage>
        <taxon>Viruses</taxon>
        <taxon>Duplodnaviria</taxon>
        <taxon>Heunggongvirae</taxon>
        <taxon>Uroviricota</taxon>
        <taxon>Caudoviricetes</taxon>
        <taxon>Pantevenvirales</taxon>
        <taxon>Kyanoviridae</taxon>
        <taxon>Vellamovirus</taxon>
        <taxon>Vellamovirus syn1</taxon>
    </lineage>
</organism>
<keyword evidence="2" id="KW-1185">Reference proteome</keyword>
<evidence type="ECO:0000313" key="2">
    <source>
        <dbReference type="Proteomes" id="UP000006534"/>
    </source>
</evidence>
<name>E3SPG4_9CAUD</name>
<gene>
    <name evidence="1" type="ORF">Syn1_079</name>
</gene>
<dbReference type="GeneID" id="10328971"/>
<dbReference type="OrthoDB" id="25639at10239"/>
<proteinExistence type="predicted"/>
<accession>E3SPG4</accession>